<dbReference type="EMBL" id="CP053085">
    <property type="protein sequence ID" value="QJR35639.1"/>
    <property type="molecule type" value="Genomic_DNA"/>
</dbReference>
<organism evidence="2 3">
    <name type="scientific">Gemmatimonas groenlandica</name>
    <dbReference type="NCBI Taxonomy" id="2732249"/>
    <lineage>
        <taxon>Bacteria</taxon>
        <taxon>Pseudomonadati</taxon>
        <taxon>Gemmatimonadota</taxon>
        <taxon>Gemmatimonadia</taxon>
        <taxon>Gemmatimonadales</taxon>
        <taxon>Gemmatimonadaceae</taxon>
        <taxon>Gemmatimonas</taxon>
    </lineage>
</organism>
<sequence>MTNFAQPAVYMCGSTVTGTLAQLSSLSFDYLGTNPVNTSPTIRLIFDAQYLGLTRTFNLGWYANSGAPNWTNSGDLTAVGSSPAGNTGFFLRLTGSGGGQLLRDCSTSGLSAGFDDRRQSLADWLGACNGAGGALNFSQATVKAVQVDQGRWPDFTGTNVNYVDNVTVGYGRTSNTINFESTVVPEPSTYALMAAGLAGLFAVQRRRRRSV</sequence>
<proteinExistence type="predicted"/>
<dbReference type="AlphaFoldDB" id="A0A6M4IPF9"/>
<gene>
    <name evidence="2" type="ORF">HKW67_09010</name>
</gene>
<evidence type="ECO:0000313" key="2">
    <source>
        <dbReference type="EMBL" id="QJR35639.1"/>
    </source>
</evidence>
<dbReference type="NCBIfam" id="TIGR02595">
    <property type="entry name" value="PEP_CTERM"/>
    <property type="match status" value="1"/>
</dbReference>
<protein>
    <submittedName>
        <fullName evidence="2">PEP-CTERM sorting domain-containing protein</fullName>
    </submittedName>
</protein>
<dbReference type="RefSeq" id="WP_171225070.1">
    <property type="nucleotide sequence ID" value="NZ_CP053085.1"/>
</dbReference>
<keyword evidence="3" id="KW-1185">Reference proteome</keyword>
<dbReference type="Pfam" id="PF07589">
    <property type="entry name" value="PEP-CTERM"/>
    <property type="match status" value="1"/>
</dbReference>
<evidence type="ECO:0000259" key="1">
    <source>
        <dbReference type="Pfam" id="PF07589"/>
    </source>
</evidence>
<dbReference type="KEGG" id="ggr:HKW67_09010"/>
<evidence type="ECO:0000313" key="3">
    <source>
        <dbReference type="Proteomes" id="UP000500938"/>
    </source>
</evidence>
<accession>A0A6M4IPF9</accession>
<feature type="domain" description="Ice-binding protein C-terminal" evidence="1">
    <location>
        <begin position="184"/>
        <end position="206"/>
    </location>
</feature>
<name>A0A6M4IPF9_9BACT</name>
<reference evidence="2 3" key="1">
    <citation type="submission" date="2020-05" db="EMBL/GenBank/DDBJ databases">
        <title>Complete genome sequence of Gemmatimonas greenlandica TET16.</title>
        <authorList>
            <person name="Zeng Y."/>
        </authorList>
    </citation>
    <scope>NUCLEOTIDE SEQUENCE [LARGE SCALE GENOMIC DNA]</scope>
    <source>
        <strain evidence="2 3">TET16</strain>
    </source>
</reference>
<dbReference type="Proteomes" id="UP000500938">
    <property type="component" value="Chromosome"/>
</dbReference>
<dbReference type="InterPro" id="IPR013424">
    <property type="entry name" value="Ice-binding_C"/>
</dbReference>